<keyword evidence="3 5" id="KW-1133">Transmembrane helix</keyword>
<dbReference type="GO" id="GO:0000045">
    <property type="term" value="P:autophagosome assembly"/>
    <property type="evidence" value="ECO:0007669"/>
    <property type="project" value="TreeGrafter"/>
</dbReference>
<dbReference type="InterPro" id="IPR045014">
    <property type="entry name" value="TM41A/B"/>
</dbReference>
<dbReference type="PANTHER" id="PTHR43220:SF7">
    <property type="entry name" value="SNARE ASSOCIATED GOLGI PROTEIN FAMILY"/>
    <property type="match status" value="1"/>
</dbReference>
<keyword evidence="2 5" id="KW-0812">Transmembrane</keyword>
<dbReference type="PANTHER" id="PTHR43220">
    <property type="match status" value="1"/>
</dbReference>
<evidence type="ECO:0000313" key="8">
    <source>
        <dbReference type="Proteomes" id="UP000825935"/>
    </source>
</evidence>
<evidence type="ECO:0000256" key="2">
    <source>
        <dbReference type="ARBA" id="ARBA00022692"/>
    </source>
</evidence>
<evidence type="ECO:0000313" key="7">
    <source>
        <dbReference type="EMBL" id="KAH7315720.1"/>
    </source>
</evidence>
<keyword evidence="8" id="KW-1185">Reference proteome</keyword>
<dbReference type="OMA" id="WWMTGTG"/>
<feature type="transmembrane region" description="Helical" evidence="5">
    <location>
        <begin position="221"/>
        <end position="242"/>
    </location>
</feature>
<dbReference type="InterPro" id="IPR032816">
    <property type="entry name" value="VTT_dom"/>
</dbReference>
<reference evidence="7" key="1">
    <citation type="submission" date="2021-08" db="EMBL/GenBank/DDBJ databases">
        <title>WGS assembly of Ceratopteris richardii.</title>
        <authorList>
            <person name="Marchant D.B."/>
            <person name="Chen G."/>
            <person name="Jenkins J."/>
            <person name="Shu S."/>
            <person name="Leebens-Mack J."/>
            <person name="Grimwood J."/>
            <person name="Schmutz J."/>
            <person name="Soltis P."/>
            <person name="Soltis D."/>
            <person name="Chen Z.-H."/>
        </authorList>
    </citation>
    <scope>NUCLEOTIDE SEQUENCE</scope>
    <source>
        <strain evidence="7">Whitten #5841</strain>
        <tissue evidence="7">Leaf</tissue>
    </source>
</reference>
<keyword evidence="4 5" id="KW-0472">Membrane</keyword>
<name>A0A8T2SCF5_CERRI</name>
<dbReference type="Pfam" id="PF09335">
    <property type="entry name" value="VTT_dom"/>
    <property type="match status" value="1"/>
</dbReference>
<proteinExistence type="predicted"/>
<evidence type="ECO:0000259" key="6">
    <source>
        <dbReference type="Pfam" id="PF09335"/>
    </source>
</evidence>
<dbReference type="Proteomes" id="UP000825935">
    <property type="component" value="Chromosome 21"/>
</dbReference>
<feature type="transmembrane region" description="Helical" evidence="5">
    <location>
        <begin position="146"/>
        <end position="176"/>
    </location>
</feature>
<comment type="caution">
    <text evidence="7">The sequence shown here is derived from an EMBL/GenBank/DDBJ whole genome shotgun (WGS) entry which is preliminary data.</text>
</comment>
<feature type="domain" description="VTT" evidence="6">
    <location>
        <begin position="126"/>
        <end position="245"/>
    </location>
</feature>
<evidence type="ECO:0000256" key="5">
    <source>
        <dbReference type="SAM" id="Phobius"/>
    </source>
</evidence>
<sequence>MNLQVSPAGSHVSIYSNLIDYLNTSIRISPSGESRKKRLYEDLSKEFPLPQWKLLAVTAIFASSSGALLLIYLTMPNMDPEVLKIPKDLTDLRFMKEHLSVYARDYTLQVLTGYVAVYVFMQTFMIPGTIFFSLLAGALFGTIKGILLVVFSATAGASACYFLSKTFGAPIAVWLWPQQIHFFRAEVAKRKRRLLNYMLFLRVTPTLPNTFINFASPIVNIPYHIFLLATVFGLVPASFLSVRAGLTLGQLESLSDLYGPKTVVSLFVIGLFIILPATFSRKPQKEGCLS</sequence>
<accession>A0A8T2SCF5</accession>
<comment type="subcellular location">
    <subcellularLocation>
        <location evidence="1">Membrane</location>
        <topology evidence="1">Multi-pass membrane protein</topology>
    </subcellularLocation>
</comment>
<feature type="transmembrane region" description="Helical" evidence="5">
    <location>
        <begin position="114"/>
        <end position="140"/>
    </location>
</feature>
<protein>
    <recommendedName>
        <fullName evidence="6">VTT domain-containing protein</fullName>
    </recommendedName>
</protein>
<evidence type="ECO:0000256" key="4">
    <source>
        <dbReference type="ARBA" id="ARBA00023136"/>
    </source>
</evidence>
<dbReference type="OrthoDB" id="3364966at2759"/>
<gene>
    <name evidence="7" type="ORF">KP509_21G062400</name>
</gene>
<dbReference type="GO" id="GO:0016020">
    <property type="term" value="C:membrane"/>
    <property type="evidence" value="ECO:0007669"/>
    <property type="project" value="UniProtKB-SubCell"/>
</dbReference>
<organism evidence="7 8">
    <name type="scientific">Ceratopteris richardii</name>
    <name type="common">Triangle waterfern</name>
    <dbReference type="NCBI Taxonomy" id="49495"/>
    <lineage>
        <taxon>Eukaryota</taxon>
        <taxon>Viridiplantae</taxon>
        <taxon>Streptophyta</taxon>
        <taxon>Embryophyta</taxon>
        <taxon>Tracheophyta</taxon>
        <taxon>Polypodiopsida</taxon>
        <taxon>Polypodiidae</taxon>
        <taxon>Polypodiales</taxon>
        <taxon>Pteridineae</taxon>
        <taxon>Pteridaceae</taxon>
        <taxon>Parkerioideae</taxon>
        <taxon>Ceratopteris</taxon>
    </lineage>
</organism>
<dbReference type="EMBL" id="CM035426">
    <property type="protein sequence ID" value="KAH7315720.1"/>
    <property type="molecule type" value="Genomic_DNA"/>
</dbReference>
<evidence type="ECO:0000256" key="3">
    <source>
        <dbReference type="ARBA" id="ARBA00022989"/>
    </source>
</evidence>
<feature type="transmembrane region" description="Helical" evidence="5">
    <location>
        <begin position="54"/>
        <end position="75"/>
    </location>
</feature>
<feature type="transmembrane region" description="Helical" evidence="5">
    <location>
        <begin position="263"/>
        <end position="280"/>
    </location>
</feature>
<evidence type="ECO:0000256" key="1">
    <source>
        <dbReference type="ARBA" id="ARBA00004141"/>
    </source>
</evidence>
<dbReference type="AlphaFoldDB" id="A0A8T2SCF5"/>